<keyword evidence="7" id="KW-1133">Transmembrane helix</keyword>
<dbReference type="Gene3D" id="1.10.287.130">
    <property type="match status" value="1"/>
</dbReference>
<dbReference type="SUPFAM" id="SSF55874">
    <property type="entry name" value="ATPase domain of HSP90 chaperone/DNA topoisomerase II/histidine kinase"/>
    <property type="match status" value="1"/>
</dbReference>
<dbReference type="AlphaFoldDB" id="A0A975AYZ3"/>
<feature type="transmembrane region" description="Helical" evidence="7">
    <location>
        <begin position="155"/>
        <end position="178"/>
    </location>
</feature>
<dbReference type="InterPro" id="IPR003594">
    <property type="entry name" value="HATPase_dom"/>
</dbReference>
<dbReference type="SMART" id="SM00387">
    <property type="entry name" value="HATPase_c"/>
    <property type="match status" value="1"/>
</dbReference>
<evidence type="ECO:0000313" key="9">
    <source>
        <dbReference type="EMBL" id="QSZ41070.1"/>
    </source>
</evidence>
<gene>
    <name evidence="9" type="ORF">GJV85_02710</name>
</gene>
<dbReference type="Pfam" id="PF02518">
    <property type="entry name" value="HATPase_c"/>
    <property type="match status" value="1"/>
</dbReference>
<keyword evidence="6" id="KW-0902">Two-component regulatory system</keyword>
<dbReference type="KEGG" id="saqt:GJV85_02710"/>
<name>A0A975AYZ3_9BACT</name>
<dbReference type="EC" id="2.7.13.3" evidence="2"/>
<sequence length="396" mass="45972">MSVLKNLDIDLPQSEKKTLYRLLSLYVFFTIVILGLTVSLYYTMQKELAISQRTILLDEYTNNFLSLLQELQNDKTNTLVYPRDEKFKTSLYGEDYKLIYSTLPDPQKLLTEVTYTNSKKIRYVAQPQKFYLNTQYIVVEVIDDKEWLNKTVENIVLYSSLFFIFMLVLGYFLVNLFLKPMKETLLLLDTFIKDTTHELNTPVSTIMTNIELIDKDSIEDKYLLKIINRIDIGAKTISNIYNDLTYLVLNNKIISDNQDIELKELIEQRVEYFSILANMKKIEVIATLESGVVLNIDSKKLSKLIDNILSNAIKYNKVSGSIYIHLDSKRLSVKDTGRGIKQEHLDSMFDRYARFDTTVGGFGIGLNIVKMICSEYHLSINIKSELDKWTEVTITF</sequence>
<keyword evidence="7" id="KW-0812">Transmembrane</keyword>
<dbReference type="CDD" id="cd00082">
    <property type="entry name" value="HisKA"/>
    <property type="match status" value="1"/>
</dbReference>
<evidence type="ECO:0000256" key="6">
    <source>
        <dbReference type="ARBA" id="ARBA00023012"/>
    </source>
</evidence>
<dbReference type="Gene3D" id="3.30.565.10">
    <property type="entry name" value="Histidine kinase-like ATPase, C-terminal domain"/>
    <property type="match status" value="1"/>
</dbReference>
<proteinExistence type="predicted"/>
<dbReference type="EMBL" id="CP046072">
    <property type="protein sequence ID" value="QSZ41070.1"/>
    <property type="molecule type" value="Genomic_DNA"/>
</dbReference>
<dbReference type="GO" id="GO:0004721">
    <property type="term" value="F:phosphoprotein phosphatase activity"/>
    <property type="evidence" value="ECO:0007669"/>
    <property type="project" value="TreeGrafter"/>
</dbReference>
<evidence type="ECO:0000256" key="5">
    <source>
        <dbReference type="ARBA" id="ARBA00022777"/>
    </source>
</evidence>
<accession>A0A975AYZ3</accession>
<evidence type="ECO:0000256" key="1">
    <source>
        <dbReference type="ARBA" id="ARBA00000085"/>
    </source>
</evidence>
<dbReference type="InterPro" id="IPR036890">
    <property type="entry name" value="HATPase_C_sf"/>
</dbReference>
<dbReference type="InterPro" id="IPR036097">
    <property type="entry name" value="HisK_dim/P_sf"/>
</dbReference>
<dbReference type="GO" id="GO:0005886">
    <property type="term" value="C:plasma membrane"/>
    <property type="evidence" value="ECO:0007669"/>
    <property type="project" value="TreeGrafter"/>
</dbReference>
<keyword evidence="5 9" id="KW-0418">Kinase</keyword>
<feature type="transmembrane region" description="Helical" evidence="7">
    <location>
        <begin position="20"/>
        <end position="43"/>
    </location>
</feature>
<evidence type="ECO:0000259" key="8">
    <source>
        <dbReference type="PROSITE" id="PS50109"/>
    </source>
</evidence>
<evidence type="ECO:0000256" key="7">
    <source>
        <dbReference type="SAM" id="Phobius"/>
    </source>
</evidence>
<dbReference type="SUPFAM" id="SSF47384">
    <property type="entry name" value="Homodimeric domain of signal transducing histidine kinase"/>
    <property type="match status" value="1"/>
</dbReference>
<comment type="catalytic activity">
    <reaction evidence="1">
        <text>ATP + protein L-histidine = ADP + protein N-phospho-L-histidine.</text>
        <dbReference type="EC" id="2.7.13.3"/>
    </reaction>
</comment>
<reference evidence="9" key="2">
    <citation type="submission" date="2021-04" db="EMBL/GenBank/DDBJ databases">
        <title>Isolation and characterization of a novel species of the genus Sulfurimonas.</title>
        <authorList>
            <person name="Fukui M."/>
        </authorList>
    </citation>
    <scope>NUCLEOTIDE SEQUENCE</scope>
    <source>
        <strain evidence="9">H1576</strain>
    </source>
</reference>
<dbReference type="GO" id="GO:0000155">
    <property type="term" value="F:phosphorelay sensor kinase activity"/>
    <property type="evidence" value="ECO:0007669"/>
    <property type="project" value="InterPro"/>
</dbReference>
<dbReference type="InterPro" id="IPR005467">
    <property type="entry name" value="His_kinase_dom"/>
</dbReference>
<organism evidence="9 10">
    <name type="scientific">Sulfurimonas aquatica</name>
    <dbReference type="NCBI Taxonomy" id="2672570"/>
    <lineage>
        <taxon>Bacteria</taxon>
        <taxon>Pseudomonadati</taxon>
        <taxon>Campylobacterota</taxon>
        <taxon>Epsilonproteobacteria</taxon>
        <taxon>Campylobacterales</taxon>
        <taxon>Sulfurimonadaceae</taxon>
        <taxon>Sulfurimonas</taxon>
    </lineage>
</organism>
<evidence type="ECO:0000256" key="4">
    <source>
        <dbReference type="ARBA" id="ARBA00022679"/>
    </source>
</evidence>
<dbReference type="PROSITE" id="PS50109">
    <property type="entry name" value="HIS_KIN"/>
    <property type="match status" value="1"/>
</dbReference>
<dbReference type="GO" id="GO:0016036">
    <property type="term" value="P:cellular response to phosphate starvation"/>
    <property type="evidence" value="ECO:0007669"/>
    <property type="project" value="TreeGrafter"/>
</dbReference>
<evidence type="ECO:0000313" key="10">
    <source>
        <dbReference type="Proteomes" id="UP000671852"/>
    </source>
</evidence>
<feature type="domain" description="Histidine kinase" evidence="8">
    <location>
        <begin position="194"/>
        <end position="396"/>
    </location>
</feature>
<dbReference type="InterPro" id="IPR050351">
    <property type="entry name" value="BphY/WalK/GraS-like"/>
</dbReference>
<protein>
    <recommendedName>
        <fullName evidence="2">histidine kinase</fullName>
        <ecNumber evidence="2">2.7.13.3</ecNumber>
    </recommendedName>
</protein>
<dbReference type="PANTHER" id="PTHR45453:SF1">
    <property type="entry name" value="PHOSPHATE REGULON SENSOR PROTEIN PHOR"/>
    <property type="match status" value="1"/>
</dbReference>
<evidence type="ECO:0000256" key="3">
    <source>
        <dbReference type="ARBA" id="ARBA00022553"/>
    </source>
</evidence>
<reference evidence="9" key="1">
    <citation type="submission" date="2019-11" db="EMBL/GenBank/DDBJ databases">
        <authorList>
            <person name="Kojima H."/>
        </authorList>
    </citation>
    <scope>NUCLEOTIDE SEQUENCE</scope>
    <source>
        <strain evidence="9">H1576</strain>
    </source>
</reference>
<evidence type="ECO:0000256" key="2">
    <source>
        <dbReference type="ARBA" id="ARBA00012438"/>
    </source>
</evidence>
<dbReference type="Pfam" id="PF00512">
    <property type="entry name" value="HisKA"/>
    <property type="match status" value="1"/>
</dbReference>
<dbReference type="PANTHER" id="PTHR45453">
    <property type="entry name" value="PHOSPHATE REGULON SENSOR PROTEIN PHOR"/>
    <property type="match status" value="1"/>
</dbReference>
<keyword evidence="7" id="KW-0472">Membrane</keyword>
<dbReference type="InterPro" id="IPR003661">
    <property type="entry name" value="HisK_dim/P_dom"/>
</dbReference>
<keyword evidence="3" id="KW-0597">Phosphoprotein</keyword>
<keyword evidence="10" id="KW-1185">Reference proteome</keyword>
<dbReference type="Proteomes" id="UP000671852">
    <property type="component" value="Chromosome"/>
</dbReference>
<keyword evidence="4" id="KW-0808">Transferase</keyword>
<dbReference type="SMART" id="SM00388">
    <property type="entry name" value="HisKA"/>
    <property type="match status" value="1"/>
</dbReference>
<dbReference type="RefSeq" id="WP_207562342.1">
    <property type="nucleotide sequence ID" value="NZ_CP046072.1"/>
</dbReference>